<feature type="domain" description="Beta galactosidase small chain/" evidence="9">
    <location>
        <begin position="724"/>
        <end position="998"/>
    </location>
</feature>
<dbReference type="GO" id="GO:0009341">
    <property type="term" value="C:beta-galactosidase complex"/>
    <property type="evidence" value="ECO:0007669"/>
    <property type="project" value="InterPro"/>
</dbReference>
<dbReference type="PRINTS" id="PR00132">
    <property type="entry name" value="GLHYDRLASE2"/>
</dbReference>
<dbReference type="GO" id="GO:0030246">
    <property type="term" value="F:carbohydrate binding"/>
    <property type="evidence" value="ECO:0007669"/>
    <property type="project" value="InterPro"/>
</dbReference>
<gene>
    <name evidence="10" type="ORF">SAMN04488695_105100</name>
</gene>
<dbReference type="Gene3D" id="2.60.120.260">
    <property type="entry name" value="Galactose-binding domain-like"/>
    <property type="match status" value="1"/>
</dbReference>
<dbReference type="SUPFAM" id="SSF74650">
    <property type="entry name" value="Galactose mutarotase-like"/>
    <property type="match status" value="1"/>
</dbReference>
<evidence type="ECO:0000256" key="5">
    <source>
        <dbReference type="ARBA" id="ARBA00022801"/>
    </source>
</evidence>
<dbReference type="SMART" id="SM01038">
    <property type="entry name" value="Bgal_small_N"/>
    <property type="match status" value="1"/>
</dbReference>
<evidence type="ECO:0000313" key="11">
    <source>
        <dbReference type="Proteomes" id="UP000181899"/>
    </source>
</evidence>
<dbReference type="PROSITE" id="PS00719">
    <property type="entry name" value="GLYCOSYL_HYDROL_F2_1"/>
    <property type="match status" value="1"/>
</dbReference>
<dbReference type="InterPro" id="IPR004199">
    <property type="entry name" value="B-gal_small/dom_5"/>
</dbReference>
<comment type="catalytic activity">
    <reaction evidence="1 8">
        <text>Hydrolysis of terminal non-reducing beta-D-galactose residues in beta-D-galactosides.</text>
        <dbReference type="EC" id="3.2.1.23"/>
    </reaction>
</comment>
<dbReference type="InterPro" id="IPR011013">
    <property type="entry name" value="Gal_mutarotase_sf_dom"/>
</dbReference>
<dbReference type="InterPro" id="IPR008979">
    <property type="entry name" value="Galactose-bd-like_sf"/>
</dbReference>
<keyword evidence="5 8" id="KW-0378">Hydrolase</keyword>
<dbReference type="Pfam" id="PF02836">
    <property type="entry name" value="Glyco_hydro_2_C"/>
    <property type="match status" value="1"/>
</dbReference>
<name>A0A1I5BWX3_9CLOT</name>
<dbReference type="PANTHER" id="PTHR46323">
    <property type="entry name" value="BETA-GALACTOSIDASE"/>
    <property type="match status" value="1"/>
</dbReference>
<dbReference type="Pfam" id="PF02837">
    <property type="entry name" value="Glyco_hydro_2_N"/>
    <property type="match status" value="1"/>
</dbReference>
<accession>A0A1I5BWX3</accession>
<dbReference type="Gene3D" id="2.70.98.10">
    <property type="match status" value="1"/>
</dbReference>
<dbReference type="InterPro" id="IPR014718">
    <property type="entry name" value="GH-type_carb-bd"/>
</dbReference>
<dbReference type="GO" id="GO:0004565">
    <property type="term" value="F:beta-galactosidase activity"/>
    <property type="evidence" value="ECO:0007669"/>
    <property type="project" value="UniProtKB-EC"/>
</dbReference>
<dbReference type="InterPro" id="IPR032312">
    <property type="entry name" value="LacZ_4"/>
</dbReference>
<keyword evidence="6 8" id="KW-0326">Glycosidase</keyword>
<evidence type="ECO:0000259" key="9">
    <source>
        <dbReference type="SMART" id="SM01038"/>
    </source>
</evidence>
<evidence type="ECO:0000256" key="2">
    <source>
        <dbReference type="ARBA" id="ARBA00007401"/>
    </source>
</evidence>
<dbReference type="Pfam" id="PF16353">
    <property type="entry name" value="LacZ_4"/>
    <property type="match status" value="1"/>
</dbReference>
<dbReference type="SUPFAM" id="SSF49303">
    <property type="entry name" value="beta-Galactosidase/glucuronidase domain"/>
    <property type="match status" value="2"/>
</dbReference>
<evidence type="ECO:0000256" key="8">
    <source>
        <dbReference type="RuleBase" id="RU361154"/>
    </source>
</evidence>
<dbReference type="SUPFAM" id="SSF51445">
    <property type="entry name" value="(Trans)glycosidases"/>
    <property type="match status" value="1"/>
</dbReference>
<dbReference type="RefSeq" id="WP_074912057.1">
    <property type="nucleotide sequence ID" value="NZ_FOVK01000005.1"/>
</dbReference>
<dbReference type="SUPFAM" id="SSF49785">
    <property type="entry name" value="Galactose-binding domain-like"/>
    <property type="match status" value="1"/>
</dbReference>
<dbReference type="OrthoDB" id="9762066at2"/>
<dbReference type="Pfam" id="PF02929">
    <property type="entry name" value="Bgal_small_N"/>
    <property type="match status" value="1"/>
</dbReference>
<evidence type="ECO:0000256" key="1">
    <source>
        <dbReference type="ARBA" id="ARBA00001412"/>
    </source>
</evidence>
<dbReference type="PANTHER" id="PTHR46323:SF2">
    <property type="entry name" value="BETA-GALACTOSIDASE"/>
    <property type="match status" value="1"/>
</dbReference>
<evidence type="ECO:0000256" key="3">
    <source>
        <dbReference type="ARBA" id="ARBA00012756"/>
    </source>
</evidence>
<dbReference type="InterPro" id="IPR006102">
    <property type="entry name" value="Ig-like_GH2"/>
</dbReference>
<dbReference type="EMBL" id="FOVK01000005">
    <property type="protein sequence ID" value="SFN79160.1"/>
    <property type="molecule type" value="Genomic_DNA"/>
</dbReference>
<dbReference type="Pfam" id="PF00703">
    <property type="entry name" value="Glyco_hydro_2"/>
    <property type="match status" value="1"/>
</dbReference>
<dbReference type="AlphaFoldDB" id="A0A1I5BWX3"/>
<dbReference type="InterPro" id="IPR050347">
    <property type="entry name" value="Bact_Beta-galactosidase"/>
</dbReference>
<protein>
    <recommendedName>
        <fullName evidence="4 8">Beta-galactosidase</fullName>
        <ecNumber evidence="3 8">3.2.1.23</ecNumber>
    </recommendedName>
    <alternativeName>
        <fullName evidence="7 8">Lactase</fullName>
    </alternativeName>
</protein>
<dbReference type="InterPro" id="IPR006103">
    <property type="entry name" value="Glyco_hydro_2_cat"/>
</dbReference>
<evidence type="ECO:0000256" key="7">
    <source>
        <dbReference type="ARBA" id="ARBA00032230"/>
    </source>
</evidence>
<dbReference type="PROSITE" id="PS00608">
    <property type="entry name" value="GLYCOSYL_HYDROL_F2_2"/>
    <property type="match status" value="1"/>
</dbReference>
<dbReference type="InterPro" id="IPR017853">
    <property type="entry name" value="GH"/>
</dbReference>
<evidence type="ECO:0000256" key="4">
    <source>
        <dbReference type="ARBA" id="ARBA00013303"/>
    </source>
</evidence>
<dbReference type="InterPro" id="IPR023230">
    <property type="entry name" value="Glyco_hydro_2_CS"/>
</dbReference>
<evidence type="ECO:0000256" key="6">
    <source>
        <dbReference type="ARBA" id="ARBA00023295"/>
    </source>
</evidence>
<dbReference type="InterPro" id="IPR006104">
    <property type="entry name" value="Glyco_hydro_2_N"/>
</dbReference>
<dbReference type="EC" id="3.2.1.23" evidence="3 8"/>
<reference evidence="10 11" key="1">
    <citation type="submission" date="2016-10" db="EMBL/GenBank/DDBJ databases">
        <authorList>
            <person name="de Groot N.N."/>
        </authorList>
    </citation>
    <scope>NUCLEOTIDE SEQUENCE [LARGE SCALE GENOMIC DNA]</scope>
    <source>
        <strain evidence="10 11">ML2</strain>
    </source>
</reference>
<comment type="similarity">
    <text evidence="2 8">Belongs to the glycosyl hydrolase 2 family.</text>
</comment>
<organism evidence="10 11">
    <name type="scientific">Proteiniclasticum ruminis</name>
    <dbReference type="NCBI Taxonomy" id="398199"/>
    <lineage>
        <taxon>Bacteria</taxon>
        <taxon>Bacillati</taxon>
        <taxon>Bacillota</taxon>
        <taxon>Clostridia</taxon>
        <taxon>Eubacteriales</taxon>
        <taxon>Clostridiaceae</taxon>
        <taxon>Proteiniclasticum</taxon>
    </lineage>
</organism>
<dbReference type="InterPro" id="IPR023232">
    <property type="entry name" value="Glyco_hydro_2_AS"/>
</dbReference>
<dbReference type="Proteomes" id="UP000181899">
    <property type="component" value="Unassembled WGS sequence"/>
</dbReference>
<dbReference type="GO" id="GO:0005990">
    <property type="term" value="P:lactose catabolic process"/>
    <property type="evidence" value="ECO:0007669"/>
    <property type="project" value="TreeGrafter"/>
</dbReference>
<evidence type="ECO:0000313" key="10">
    <source>
        <dbReference type="EMBL" id="SFN79160.1"/>
    </source>
</evidence>
<dbReference type="InterPro" id="IPR036156">
    <property type="entry name" value="Beta-gal/glucu_dom_sf"/>
</dbReference>
<dbReference type="InterPro" id="IPR013783">
    <property type="entry name" value="Ig-like_fold"/>
</dbReference>
<proteinExistence type="inferred from homology"/>
<dbReference type="Gene3D" id="2.60.40.10">
    <property type="entry name" value="Immunoglobulins"/>
    <property type="match status" value="2"/>
</dbReference>
<sequence length="1013" mass="117553">MRQYKPWEDLTKLEEGRLPAHTTFYRYDSLVKALNSRKEESLGYTSLDGTWKFMFLSCPEEAPEGFEKESFSLENLGDIKVPSAWQLEGYGKMHYTDVLYPFPINPPFVPDENPTGLYFKEVEIPSLLEGERHILKFHGVESYFEVYVNGQKAGFSKVSRLPSEFDITELLKTGRNRLAVKVVQFSDGTYLEDQDMWWLAGIFRSVVLYTRSEESLQDLRVETHGENGYEDYLLKVSGEFLKDQEKTLCLSVYDDEKNKLHQESFSAKEGFTYEKLFKHPRTWSAEKPELYQLILSYEEEGKEVFIPLSFGFRTVEILENEIRVNGQRVFFKGVNRHDVSRDKGRTVTYEEMEKDVLLMKEHNINAVRTSHYPNCEEFYDLCDKYGLYVMDEADLECHGFENTGNYNWISNHTGWEKHYVDRGLRMVKRDRNHPSVIFWSLGNESGTGHNFLAMYLAMKKEDPTRPIHYEGDRSGAYSDVYSTMYTRLLPLMDIGRDEEGKRPHLLCEYGHAMGNGPGGLTEYQDVMRSHKRLQGGFIWEWIDHGIRKTKENGVEDHLYGGDYGDFPNNGNFCIDGLVYPDRTPSPGLLEYGKVIEPVKMEKKEALLYTLKNLYDFRSLEEFMLKISLHSFGQVLKEEERTLPNVAPGEIYPVSLEGFLEDVSLKDETYVHLLVKEKNPTKALKKGHVVAREQFLLEHTRRTLKVKEGGLKGTLTVEEDNAHMTLRAENIQAVFHKVKGSLLSYEKDGEALLMKGPELTLWRAPIDNDMYKKEDWIHKYFLREGKENLVSFRHGAVERGHQVEIKKYFSTVNQAWGYELKYTYTFFGDGSLTMHMEGKVLKRGKEMPELLPRIGFRMRVSEDLQKVLWYGRGPGESYADSKRSQFIGLYEAKVEELHTPYVYPQENGLRSDTSFFGLLKDQGEGLLFQMEGASGFTLHDYTMEDLEKAAHESGLKRSPFHELVLDYRQLGLGSNSCGEEQLPPYRLTLEDFHVTFHLRPLQKEALLEESKYIR</sequence>
<dbReference type="Gene3D" id="3.20.20.80">
    <property type="entry name" value="Glycosidases"/>
    <property type="match status" value="1"/>
</dbReference>
<dbReference type="InterPro" id="IPR006101">
    <property type="entry name" value="Glyco_hydro_2"/>
</dbReference>
<keyword evidence="11" id="KW-1185">Reference proteome</keyword>